<dbReference type="InterPro" id="IPR042219">
    <property type="entry name" value="AAA_lid_11_sf"/>
</dbReference>
<evidence type="ECO:0000256" key="14">
    <source>
        <dbReference type="ARBA" id="ARBA00023212"/>
    </source>
</evidence>
<evidence type="ECO:0000259" key="26">
    <source>
        <dbReference type="Pfam" id="PF18199"/>
    </source>
</evidence>
<dbReference type="Gene3D" id="1.10.8.710">
    <property type="match status" value="1"/>
</dbReference>
<evidence type="ECO:0000259" key="25">
    <source>
        <dbReference type="Pfam" id="PF18198"/>
    </source>
</evidence>
<sequence length="4214" mass="465294">MEDTRDPLEGPAYNPFQHPLVWCLQDFLAQRNSNCSGDGASDAAGGNLEDSFVCNQQHAAALKVVEQRRKLPPVLNDKALFTRAAPFGDRADQAYHAPSNRIGVYYSPGSMAAAAQLFEEFPQDPHAPRTRAGAKPLGDIRSPYSSSRPLSPSHAGELSPTAAAVAAMGRPLSPSHSPKVQAAALLASKAAGLHQQPPQQQQHGTRLSSSTGAAPPAAAAAVDEASLVDALLRYCYYQEVGIDARHVAPFREEWMGNALLMVPNQPPPNVSDAFFDHFISSAMQEVRTDYSKAMQRAMLDYVLSNALERQRLGLQGLEPLLVPRHGLRGPLGPPLGSDSQQRLVQRQLPQEWHEHVALAREDIAWTLQTLSPNALELSRLWHDSGYISARLLDVASRELRDRLPVKADWFKQYQQSATEQVKGQLWSHWLPKCVDVFRRLPPVPINGDTEAYFRAVATLQSNQLRGLVAASLSDYMAFFKQHKAVQQLDPQQDSCMWSCRPVFETELVAVQGQVTFEPSFQDTQAAALSALEGAVVAAMGLPKITPSSISSSSLAAPPASTNAASMASNPTVIPSTGLTEELVQQTAQEILSILQANSAAPLQLAALFGPYLYLLQLDPVEHAQSFAAGAGGAESPDLTQFKEEIERLQAAALAVRLLCTDTVRAGLYHVQCRKFKDQLIGAADAAVHNLLDIVCTAAAHSNLRVFDEYQVMTAEVGKASNNGEEVLALKKFISKCNLDNEKLKDVIAVNKGRDDFLLKFRFPVPDEDIDSARKAYEWPKRFADVLREAGTKAAAEHRQFEAALKARRKEFDKRVEQYAAELALVEGRNDIVKREVVASEVADLQAKLQAAVAEAEEINNQEKMFGWALTKYAHVSKLLATVEPYVGLWTTINDFYNSYSVWMNGPFWKLSPEQVEAEAADAYRKLFKLTKVFSAGAAGEARELPLAVAEEGRSKVSGFQAYTPLIAAVCNPGLRERHWAAMAEIVGFEIKQDEVTSLRRLLDNDILEHLMRIGELSDSASREFSIEKALDKMAADWEGLAFELGTWKATGTHILKGGPVEEAQMLLDDHVVKSQAMAASPFSKPFEERLVPWERKLRRFQEMLDEWLTCQGKWLYLEPIFGAEEIMKQIPKEGSAFRAMDASWRRIMAQVHEQPLMMAVADTPDLLEQLKECNQQLDVVEKGLNDFLETKKMAFPRFYFLSNDELLEILSEAKDPLAVQPFVKKCFEAVKELVFEANEEISGMVSQEGEKITFTERVNPATSGAVECWLLEVQAAMKRTMHSITREALAAYPKAPRTSWILQWPGQLVLNGSQVFWTREVTDAIQSGGAKGLSLYAHKCSQELAKLVSLVRGSLSNLERATCGALVVIDVHARDVTSHMAAEGVEDVRDFKWESQLRYYWEHNEAPPSGVKPQETIMVRMINAEALYGYEYLGNSGRLVITPLTDRCYRTLMGAIHMNLGGAPAGPAGTGKTETTKDLSKALAIQCVVFNCSDGLDYKAMGKFFKGLACSGAWACFDEFNRIELEVLSVVAQQVLTIIRAKAAKVATFLFEGAEIPINMTCNCFITMNPGYAGRSELPDNLKALFRDVAMMVPDYAMIAEIMLYSYGYLYARALARKLVQTYRLCSEQLSSQDHYDYGMRAVMSVLRAAGNLKRSFASAPEDVLMLRAINDVNLPKFLDQDVPLFNGILSDLFPGVELPSVDYDNLRNALIDNCVKAGLQPLESFLTKAIQLYEMIVVRHGLMLVGQSYGMKTAAYRMLAGALTDLNAKGLNNEFATKMYVLNPKSISMGQLYGQEDPISKEWTDGVLPTLFRSAARDTSPDRKWLVFDGPVDALWIENMNTVLDDNKKLCLNSGEIIAMQGLMNMIFEVADLAVASPATVSRCGMVYVQPDLLGWRPVMLSWLAALPAGITEAQKAQMLALADWLVPPCLRAATKLMKAVLPMVDINLVCSLMRLLESHLDEFSNGNAALAELPEQQQAALLQCHFLFSLVWSIGANTDDEGRKTFDGLLRKLLAGDAPPQLADFITAPEVPIFVQFPEGRLVYDFVLDRSKLKWVPWLDRLESKALDTDAEYSSIIVPTMDTLRYTYLLDALVQHKHHCLFVGPTGTGKTVYVKRHLQTGLPAASFTSMLMTFSAQTSANMTQDIIDGKLEKRRRGVYGPPAGKSMVVFVDDLNMPQVEVYGAQPPIELLRHGIDHNAWYDRKELALRKLEGLQYVAAMGPPGGGRNNVTHRYLRHFSIVSMTAFDRDNLQLIFSALVDWWLRKFSYSQNIGKLAKGLVGATLDVYESVQKQLLPTPTKSHYTFNLRDVSKVFQGMTKAAGSVEDSHSGVRLWAHEVLRVFYDRLIDEPDRLRVGRLLEELTEKHFKQQLGRLLGLAGAGGAAVADDELLGGLRGLIFGDFMVPGADVKVYKDITDQDKMLHVVGEYLADMNAGSKKPQNLVLFQFALEHVARISRIITSPGGNALLVGLGGSGRQSLTRLAAYMQDMEVFQIEISKTYGQTEWHDDLRKVLKPAGEANKKVVFLFSDTQIKDESFVEDLSNLLNTYEVPNLIGSGDLAGIFENIRPRAKHAGMDGSRDQLYNFFVQEVRRNLHIVLSFSPVGDAFRERLRKFPSLVNCTTLDWFTAWPRDALATVATNFLAGLPGADDKVARALPVLCVKFHEDVQALSARFLAEQQRHYYVTPTSYLELLGSYKKLLAKRQDEVMTAKTRYEVGLSKLATTESSVTGMQEELIALQPQLEDSTRQTEAAMVVIARETAEADKVKKVVSQEEASASAEAAKVQAIKDECEADLAEAMPALQAAVRALDTLTKNDITEVKGMKSPPAAVRVVLEAVCILKGIKPVRFKDPQSGQMVDSYWEASKKMLMDEEFLLSLRQFDKDHIDAGIMKKITGYTVLPEFQPDKIEKVSKAAYGLCCWVRAMEVYDRVAKVVGPKKEALKQAEGELEVVMTALRAKQAELQAVLDKLAALDADLAEKTARKESLEAEVELCKVKLDRAQKLIAGLGGEKSRWTAAAARLGQEYQQLTGDVLLAAASIAYLGAFTSTYRSDCLHGWVEACKAHGVACSEKFKLGVVLSDPVKVRQWNIWGLPKDDFSTENAIAIDAGRRWPLCIDPQGLANKWIRAMEKDAGLLVIKLTDANFLRTLENAIQFGKPVLLENVGEVLDASLEPLLARQTFKQAGSLCIKLGDAVVEYSDGFKFYITTKLRNPHYAPELCTKVSLLNFMTTPEGLEDQLLGIVVAAERPDLEEEKAKLIISGAANKRKLKETEDEILRVLSSGSGNILEDEAAVNILQSSKILADEISSKQKIADETEQKIDQAREEYKPVAHHASLLYFSVSDLAAIDPMYQYSLRWFVELFTRAIADSMRSPDLPTRLQLLNVHFTYFLYQNVCRSLFEKDKLLFAFTLALKLRLDAGAVGQQELRFLMTGGVAVGDLPLPNPAPDWIADKCWGELCRASDLGPAWQGLAAHVAEHLDEWRVLYDSAAPQSEPLPGDWQGRLDAFQRLLLLRAMRQDKLTPAIMAYVAEVMGGRFVEPQPFALEPSFADSSAATPLIFVLSPGSDPMAALLKFADDRGVRVESVSLGQGQGPVATKLIEKGSTAGFWVVLQNCHLAKSFMTTLELLCESLLAEGRCHSSFRLWLTSYPSPEFPISVLENSIKMTNEPPKGLRAGLLRTYVSDPFCSSDFLEGCVHDAPFRRLLLGLAFFHSVLQERRKFGPIGFNIPYEFNENDLRISCRQLRMFLDEYPDIPYDTLAYTAGECNYGGKVTDGHDRHTLMTLLSTYYSPALVSTAGYSLAGTPTDRYAVPEHTNYKGYLDYINSLPLSTAPAVFGLHDNADIAKDLQESQLLLDSLLLTQSSSSTPAPAAPKPAAGPRSSTAASSTGAAAAADAQDSSASGTAAAAAAAVPAIRSPEDVIAEVAADILGRLPPNFDLEAAERAYPQDYYNSMNTVLVQELGRFNSLLSVMRSTLLALDQACKGLALMSAELDALGRSLFDGKVPGLWLRKSFPSLKPLGGYLREVLERVAFFSGWLQHGAPPVYWISGFFFTQAFLTGAKQNYARKLKLPIDTIDFDFEIMDGLPEAAATGAAAAAGADGEAVAAPADGVYCRGLFLEGARWDSSSHELVESHPKVLFTQMPVIWMVPKDVSSFSQYPHYNCPLYKTAERRGVLSTTGHSTNFVLDIRLPSSKDAAHWTKRGVALLTSLSS</sequence>
<keyword evidence="7" id="KW-0970">Cilium biogenesis/degradation</keyword>
<dbReference type="FunFam" id="3.40.50.300:FF:000044">
    <property type="entry name" value="Dynein heavy chain 5, axonemal"/>
    <property type="match status" value="1"/>
</dbReference>
<dbReference type="Pfam" id="PF18198">
    <property type="entry name" value="AAA_lid_11"/>
    <property type="match status" value="1"/>
</dbReference>
<evidence type="ECO:0000256" key="8">
    <source>
        <dbReference type="ARBA" id="ARBA00022840"/>
    </source>
</evidence>
<evidence type="ECO:0000259" key="21">
    <source>
        <dbReference type="Pfam" id="PF12777"/>
    </source>
</evidence>
<dbReference type="Pfam" id="PF17852">
    <property type="entry name" value="Dynein_AAA_lid"/>
    <property type="match status" value="1"/>
</dbReference>
<organism evidence="28 29">
    <name type="scientific">Tetradesmus obliquus</name>
    <name type="common">Green alga</name>
    <name type="synonym">Acutodesmus obliquus</name>
    <dbReference type="NCBI Taxonomy" id="3088"/>
    <lineage>
        <taxon>Eukaryota</taxon>
        <taxon>Viridiplantae</taxon>
        <taxon>Chlorophyta</taxon>
        <taxon>core chlorophytes</taxon>
        <taxon>Chlorophyceae</taxon>
        <taxon>CS clade</taxon>
        <taxon>Sphaeropleales</taxon>
        <taxon>Scenedesmaceae</taxon>
        <taxon>Tetradesmus</taxon>
    </lineage>
</organism>
<reference evidence="28 29" key="1">
    <citation type="submission" date="2016-10" db="EMBL/GenBank/DDBJ databases">
        <authorList>
            <person name="Cai Z."/>
        </authorList>
    </citation>
    <scope>NUCLEOTIDE SEQUENCE [LARGE SCALE GENOMIC DNA]</scope>
</reference>
<dbReference type="Gene3D" id="1.20.1270.280">
    <property type="match status" value="1"/>
</dbReference>
<dbReference type="FunFam" id="1.20.920.30:FF:000002">
    <property type="entry name" value="Dynein axonemal heavy chain 3"/>
    <property type="match status" value="1"/>
</dbReference>
<dbReference type="InterPro" id="IPR043157">
    <property type="entry name" value="Dynein_AAA1S"/>
</dbReference>
<dbReference type="Gene3D" id="3.40.50.300">
    <property type="entry name" value="P-loop containing nucleotide triphosphate hydrolases"/>
    <property type="match status" value="5"/>
</dbReference>
<dbReference type="PANTHER" id="PTHR45703">
    <property type="entry name" value="DYNEIN HEAVY CHAIN"/>
    <property type="match status" value="1"/>
</dbReference>
<evidence type="ECO:0000256" key="4">
    <source>
        <dbReference type="ARBA" id="ARBA00022701"/>
    </source>
</evidence>
<dbReference type="InterPro" id="IPR041228">
    <property type="entry name" value="Dynein_C"/>
</dbReference>
<dbReference type="GO" id="GO:0060271">
    <property type="term" value="P:cilium assembly"/>
    <property type="evidence" value="ECO:0007669"/>
    <property type="project" value="UniProtKB-ARBA"/>
</dbReference>
<feature type="compositionally biased region" description="Low complexity" evidence="17">
    <location>
        <begin position="190"/>
        <end position="202"/>
    </location>
</feature>
<dbReference type="FunFam" id="3.40.50.300:FF:001328">
    <property type="entry name" value="Dynein heavy chain 6, axonemal"/>
    <property type="match status" value="1"/>
</dbReference>
<evidence type="ECO:0000256" key="13">
    <source>
        <dbReference type="ARBA" id="ARBA00023175"/>
    </source>
</evidence>
<dbReference type="Gene3D" id="1.10.8.720">
    <property type="entry name" value="Region D6 of dynein motor"/>
    <property type="match status" value="1"/>
</dbReference>
<dbReference type="Gene3D" id="1.10.8.1220">
    <property type="match status" value="1"/>
</dbReference>
<evidence type="ECO:0000259" key="18">
    <source>
        <dbReference type="Pfam" id="PF03028"/>
    </source>
</evidence>
<dbReference type="GO" id="GO:0005858">
    <property type="term" value="C:axonemal dynein complex"/>
    <property type="evidence" value="ECO:0007669"/>
    <property type="project" value="UniProtKB-ARBA"/>
</dbReference>
<evidence type="ECO:0000256" key="7">
    <source>
        <dbReference type="ARBA" id="ARBA00022794"/>
    </source>
</evidence>
<dbReference type="Pfam" id="PF12781">
    <property type="entry name" value="AAA_9"/>
    <property type="match status" value="1"/>
</dbReference>
<feature type="domain" description="Dynein 2 heavy chain 1 cytoplasmic ATPase lid" evidence="27">
    <location>
        <begin position="2271"/>
        <end position="2353"/>
    </location>
</feature>
<dbReference type="Pfam" id="PF18199">
    <property type="entry name" value="Dynein_C"/>
    <property type="match status" value="1"/>
</dbReference>
<dbReference type="FunFam" id="1.10.8.1220:FF:000001">
    <property type="entry name" value="Dynein axonemal heavy chain 5"/>
    <property type="match status" value="1"/>
</dbReference>
<keyword evidence="15" id="KW-0966">Cell projection</keyword>
<feature type="compositionally biased region" description="Low complexity" evidence="17">
    <location>
        <begin position="141"/>
        <end position="153"/>
    </location>
</feature>
<evidence type="ECO:0000256" key="3">
    <source>
        <dbReference type="ARBA" id="ARBA00022490"/>
    </source>
</evidence>
<dbReference type="InterPro" id="IPR042228">
    <property type="entry name" value="Dynein_linker_3"/>
</dbReference>
<dbReference type="GO" id="GO:0005874">
    <property type="term" value="C:microtubule"/>
    <property type="evidence" value="ECO:0007669"/>
    <property type="project" value="UniProtKB-KW"/>
</dbReference>
<protein>
    <submittedName>
        <fullName evidence="28">Uncharacterized protein</fullName>
    </submittedName>
</protein>
<dbReference type="InterPro" id="IPR043160">
    <property type="entry name" value="Dynein_C_barrel"/>
</dbReference>
<feature type="domain" description="Dynein heavy chain ATP-binding dynein motor region" evidence="23">
    <location>
        <begin position="3087"/>
        <end position="3308"/>
    </location>
</feature>
<evidence type="ECO:0000259" key="24">
    <source>
        <dbReference type="Pfam" id="PF17852"/>
    </source>
</evidence>
<dbReference type="InterPro" id="IPR026983">
    <property type="entry name" value="DHC"/>
</dbReference>
<evidence type="ECO:0000259" key="22">
    <source>
        <dbReference type="Pfam" id="PF12780"/>
    </source>
</evidence>
<dbReference type="Pfam" id="PF08393">
    <property type="entry name" value="DHC_N2"/>
    <property type="match status" value="1"/>
</dbReference>
<dbReference type="Gene3D" id="1.10.287.2620">
    <property type="match status" value="1"/>
</dbReference>
<dbReference type="PANTHER" id="PTHR45703:SF1">
    <property type="entry name" value="DYNEINS HEAVY CHAIN"/>
    <property type="match status" value="1"/>
</dbReference>
<dbReference type="STRING" id="3088.A0A383VS64"/>
<dbReference type="InterPro" id="IPR041658">
    <property type="entry name" value="AAA_lid_11"/>
</dbReference>
<keyword evidence="12" id="KW-0969">Cilium</keyword>
<evidence type="ECO:0000259" key="23">
    <source>
        <dbReference type="Pfam" id="PF12781"/>
    </source>
</evidence>
<keyword evidence="5" id="KW-0677">Repeat</keyword>
<dbReference type="FunFam" id="1.20.920.20:FF:000006">
    <property type="entry name" value="Dynein, axonemal, heavy chain 6"/>
    <property type="match status" value="1"/>
</dbReference>
<keyword evidence="14" id="KW-0206">Cytoskeleton</keyword>
<feature type="region of interest" description="Disordered" evidence="17">
    <location>
        <begin position="124"/>
        <end position="162"/>
    </location>
</feature>
<dbReference type="Gene3D" id="3.20.180.20">
    <property type="entry name" value="Dynein heavy chain, N-terminal domain 2"/>
    <property type="match status" value="1"/>
</dbReference>
<dbReference type="InterPro" id="IPR054354">
    <property type="entry name" value="DYNC2H1-like_lid"/>
</dbReference>
<dbReference type="Gene3D" id="3.10.490.20">
    <property type="match status" value="1"/>
</dbReference>
<dbReference type="InterPro" id="IPR004273">
    <property type="entry name" value="Dynein_heavy_D6_P-loop"/>
</dbReference>
<feature type="domain" description="Dynein heavy chain coiled coil stalk" evidence="21">
    <location>
        <begin position="2715"/>
        <end position="3056"/>
    </location>
</feature>
<evidence type="ECO:0000259" key="20">
    <source>
        <dbReference type="Pfam" id="PF12774"/>
    </source>
</evidence>
<proteinExistence type="inferred from homology"/>
<evidence type="ECO:0000256" key="1">
    <source>
        <dbReference type="ARBA" id="ARBA00004611"/>
    </source>
</evidence>
<evidence type="ECO:0000256" key="11">
    <source>
        <dbReference type="ARBA" id="ARBA00023054"/>
    </source>
</evidence>
<feature type="domain" description="Dynein heavy chain C-terminal" evidence="26">
    <location>
        <begin position="3909"/>
        <end position="4210"/>
    </location>
</feature>
<evidence type="ECO:0000256" key="17">
    <source>
        <dbReference type="SAM" id="MobiDB-lite"/>
    </source>
</evidence>
<feature type="coiled-coil region" evidence="16">
    <location>
        <begin position="801"/>
        <end position="861"/>
    </location>
</feature>
<evidence type="ECO:0000259" key="19">
    <source>
        <dbReference type="Pfam" id="PF08393"/>
    </source>
</evidence>
<dbReference type="InterPro" id="IPR035699">
    <property type="entry name" value="AAA_6"/>
</dbReference>
<dbReference type="Gene3D" id="1.20.920.30">
    <property type="match status" value="1"/>
</dbReference>
<dbReference type="Pfam" id="PF03028">
    <property type="entry name" value="Dynein_heavy"/>
    <property type="match status" value="1"/>
</dbReference>
<dbReference type="Pfam" id="PF12780">
    <property type="entry name" value="AAA_8"/>
    <property type="match status" value="1"/>
</dbReference>
<dbReference type="FunFam" id="3.40.50.300:FF:000362">
    <property type="entry name" value="Dynein, axonemal, heavy chain 6"/>
    <property type="match status" value="1"/>
</dbReference>
<dbReference type="InterPro" id="IPR035706">
    <property type="entry name" value="AAA_9"/>
</dbReference>
<evidence type="ECO:0000256" key="10">
    <source>
        <dbReference type="ARBA" id="ARBA00023017"/>
    </source>
</evidence>
<keyword evidence="10" id="KW-0243">Dynein</keyword>
<dbReference type="FunFam" id="3.40.50.300:FF:002141">
    <property type="entry name" value="Dynein heavy chain"/>
    <property type="match status" value="1"/>
</dbReference>
<comment type="subcellular location">
    <subcellularLocation>
        <location evidence="1">Cytoplasm</location>
        <location evidence="1">Cytoskeleton</location>
        <location evidence="1">Flagellum axoneme</location>
    </subcellularLocation>
</comment>
<dbReference type="Gene3D" id="1.10.472.130">
    <property type="match status" value="1"/>
</dbReference>
<dbReference type="FunFam" id="1.10.8.710:FF:000004">
    <property type="entry name" value="Dynein axonemal heavy chain 6"/>
    <property type="match status" value="1"/>
</dbReference>
<evidence type="ECO:0000313" key="28">
    <source>
        <dbReference type="EMBL" id="SZX68365.1"/>
    </source>
</evidence>
<dbReference type="FunFam" id="3.40.50.300:FF:000223">
    <property type="entry name" value="Dynein heavy chain 3, axonemal"/>
    <property type="match status" value="1"/>
</dbReference>
<dbReference type="SUPFAM" id="SSF52540">
    <property type="entry name" value="P-loop containing nucleoside triphosphate hydrolases"/>
    <property type="match status" value="4"/>
</dbReference>
<accession>A0A383VS64</accession>
<feature type="region of interest" description="Disordered" evidence="17">
    <location>
        <begin position="3866"/>
        <end position="3892"/>
    </location>
</feature>
<name>A0A383VS64_TETOB</name>
<feature type="compositionally biased region" description="Polar residues" evidence="17">
    <location>
        <begin position="203"/>
        <end position="212"/>
    </location>
</feature>
<feature type="domain" description="Dynein heavy chain AAA module D4" evidence="22">
    <location>
        <begin position="2443"/>
        <end position="2701"/>
    </location>
</feature>
<keyword evidence="3" id="KW-0963">Cytoplasm</keyword>
<feature type="domain" description="Dynein heavy chain AAA 5 extension" evidence="24">
    <location>
        <begin position="1922"/>
        <end position="2061"/>
    </location>
</feature>
<dbReference type="Gene3D" id="1.20.140.100">
    <property type="entry name" value="Dynein heavy chain, N-terminal domain 2"/>
    <property type="match status" value="1"/>
</dbReference>
<feature type="domain" description="Dynein heavy chain hydrolytic ATP-binding dynein motor region" evidence="20">
    <location>
        <begin position="1428"/>
        <end position="1754"/>
    </location>
</feature>
<dbReference type="FunFam" id="3.20.180.20:FF:000003">
    <property type="entry name" value="Dynein heavy chain 12, axonemal"/>
    <property type="match status" value="1"/>
</dbReference>
<gene>
    <name evidence="28" type="ORF">BQ4739_LOCUS8724</name>
</gene>
<dbReference type="InterPro" id="IPR041466">
    <property type="entry name" value="Dynein_AAA5_ext"/>
</dbReference>
<keyword evidence="4" id="KW-0493">Microtubule</keyword>
<dbReference type="GO" id="GO:0045505">
    <property type="term" value="F:dynein intermediate chain binding"/>
    <property type="evidence" value="ECO:0007669"/>
    <property type="project" value="InterPro"/>
</dbReference>
<feature type="domain" description="Dynein heavy chain linker" evidence="19">
    <location>
        <begin position="877"/>
        <end position="1288"/>
    </location>
</feature>
<dbReference type="FunFam" id="1.10.8.720:FF:000001">
    <property type="entry name" value="dynein heavy chain 7, axonemal"/>
    <property type="match status" value="1"/>
</dbReference>
<dbReference type="InterPro" id="IPR042222">
    <property type="entry name" value="Dynein_2_N"/>
</dbReference>
<evidence type="ECO:0000256" key="12">
    <source>
        <dbReference type="ARBA" id="ARBA00023069"/>
    </source>
</evidence>
<keyword evidence="8" id="KW-0067">ATP-binding</keyword>
<keyword evidence="29" id="KW-1185">Reference proteome</keyword>
<dbReference type="FunFam" id="3.10.490.20:FF:000001">
    <property type="entry name" value="dynein heavy chain 7, axonemal"/>
    <property type="match status" value="1"/>
</dbReference>
<keyword evidence="13" id="KW-0505">Motor protein</keyword>
<keyword evidence="6" id="KW-0547">Nucleotide-binding</keyword>
<dbReference type="Pfam" id="PF12777">
    <property type="entry name" value="MT"/>
    <property type="match status" value="1"/>
</dbReference>
<dbReference type="InterPro" id="IPR024743">
    <property type="entry name" value="Dynein_HC_stalk"/>
</dbReference>
<keyword evidence="11 16" id="KW-0175">Coiled coil</keyword>
<dbReference type="InterPro" id="IPR024317">
    <property type="entry name" value="Dynein_heavy_chain_D4_dom"/>
</dbReference>
<feature type="region of interest" description="Disordered" evidence="17">
    <location>
        <begin position="190"/>
        <end position="213"/>
    </location>
</feature>
<dbReference type="GO" id="GO:0008569">
    <property type="term" value="F:minus-end-directed microtubule motor activity"/>
    <property type="evidence" value="ECO:0007669"/>
    <property type="project" value="InterPro"/>
</dbReference>
<evidence type="ECO:0000256" key="9">
    <source>
        <dbReference type="ARBA" id="ARBA00022846"/>
    </source>
</evidence>
<dbReference type="InterPro" id="IPR027417">
    <property type="entry name" value="P-loop_NTPase"/>
</dbReference>
<evidence type="ECO:0000313" key="29">
    <source>
        <dbReference type="Proteomes" id="UP000256970"/>
    </source>
</evidence>
<dbReference type="GO" id="GO:0051959">
    <property type="term" value="F:dynein light intermediate chain binding"/>
    <property type="evidence" value="ECO:0007669"/>
    <property type="project" value="InterPro"/>
</dbReference>
<feature type="domain" description="Dynein heavy chain AAA lid" evidence="25">
    <location>
        <begin position="3702"/>
        <end position="3843"/>
    </location>
</feature>
<dbReference type="FunFam" id="1.10.287.2620:FF:000002">
    <property type="entry name" value="Dynein heavy chain 2, axonemal"/>
    <property type="match status" value="1"/>
</dbReference>
<dbReference type="GO" id="GO:0005524">
    <property type="term" value="F:ATP binding"/>
    <property type="evidence" value="ECO:0007669"/>
    <property type="project" value="UniProtKB-KW"/>
</dbReference>
<evidence type="ECO:0000256" key="2">
    <source>
        <dbReference type="ARBA" id="ARBA00008887"/>
    </source>
</evidence>
<dbReference type="Proteomes" id="UP000256970">
    <property type="component" value="Unassembled WGS sequence"/>
</dbReference>
<dbReference type="FunFam" id="1.20.1270.280:FF:000001">
    <property type="entry name" value="dynein heavy chain 7, axonemal"/>
    <property type="match status" value="1"/>
</dbReference>
<dbReference type="Gene3D" id="6.10.140.1060">
    <property type="match status" value="1"/>
</dbReference>
<dbReference type="InterPro" id="IPR013602">
    <property type="entry name" value="Dynein_heavy_linker"/>
</dbReference>
<evidence type="ECO:0000256" key="15">
    <source>
        <dbReference type="ARBA" id="ARBA00023273"/>
    </source>
</evidence>
<dbReference type="Pfam" id="PF22597">
    <property type="entry name" value="DYN_lid"/>
    <property type="match status" value="1"/>
</dbReference>
<evidence type="ECO:0000256" key="6">
    <source>
        <dbReference type="ARBA" id="ARBA00022741"/>
    </source>
</evidence>
<feature type="domain" description="Dynein heavy chain region D6 P-loop" evidence="18">
    <location>
        <begin position="3555"/>
        <end position="3667"/>
    </location>
</feature>
<evidence type="ECO:0000256" key="16">
    <source>
        <dbReference type="SAM" id="Coils"/>
    </source>
</evidence>
<comment type="similarity">
    <text evidence="2">Belongs to the dynein heavy chain family.</text>
</comment>
<dbReference type="Pfam" id="PF12775">
    <property type="entry name" value="AAA_7"/>
    <property type="match status" value="1"/>
</dbReference>
<dbReference type="FunFam" id="1.20.140.100:FF:000004">
    <property type="entry name" value="Dynein axonemal heavy chain 6"/>
    <property type="match status" value="1"/>
</dbReference>
<dbReference type="EMBL" id="FNXT01000852">
    <property type="protein sequence ID" value="SZX68365.1"/>
    <property type="molecule type" value="Genomic_DNA"/>
</dbReference>
<keyword evidence="9" id="KW-0282">Flagellum</keyword>
<evidence type="ECO:0000259" key="27">
    <source>
        <dbReference type="Pfam" id="PF22597"/>
    </source>
</evidence>
<dbReference type="FunFam" id="1.20.58.1120:FF:000005">
    <property type="entry name" value="Dynein, axonemal, heavy chain 12"/>
    <property type="match status" value="1"/>
</dbReference>
<dbReference type="Gene3D" id="1.20.58.1120">
    <property type="match status" value="1"/>
</dbReference>
<dbReference type="GO" id="GO:0003341">
    <property type="term" value="P:cilium movement"/>
    <property type="evidence" value="ECO:0007669"/>
    <property type="project" value="UniProtKB-ARBA"/>
</dbReference>
<dbReference type="Gene3D" id="1.20.920.20">
    <property type="match status" value="1"/>
</dbReference>
<dbReference type="Pfam" id="PF12774">
    <property type="entry name" value="AAA_6"/>
    <property type="match status" value="1"/>
</dbReference>
<evidence type="ECO:0000256" key="5">
    <source>
        <dbReference type="ARBA" id="ARBA00022737"/>
    </source>
</evidence>
<feature type="coiled-coil region" evidence="16">
    <location>
        <begin position="2943"/>
        <end position="3005"/>
    </location>
</feature>